<dbReference type="AlphaFoldDB" id="A0A9W6N5D2"/>
<protein>
    <submittedName>
        <fullName evidence="1">Uncharacterized protein</fullName>
    </submittedName>
</protein>
<proteinExistence type="predicted"/>
<evidence type="ECO:0000313" key="1">
    <source>
        <dbReference type="EMBL" id="GLK79089.1"/>
    </source>
</evidence>
<reference evidence="1" key="1">
    <citation type="journal article" date="2014" name="Int. J. Syst. Evol. Microbiol.">
        <title>Complete genome sequence of Corynebacterium casei LMG S-19264T (=DSM 44701T), isolated from a smear-ripened cheese.</title>
        <authorList>
            <consortium name="US DOE Joint Genome Institute (JGI-PGF)"/>
            <person name="Walter F."/>
            <person name="Albersmeier A."/>
            <person name="Kalinowski J."/>
            <person name="Ruckert C."/>
        </authorList>
    </citation>
    <scope>NUCLEOTIDE SEQUENCE</scope>
    <source>
        <strain evidence="1">VKM B-2748</strain>
    </source>
</reference>
<sequence length="111" mass="12895">MDASLRVVTSIPLDELWDEVGAFGRRVAYLSVEEIKTRLRVSPMLFVEANVGDRLRWTSPDQCYERWKQISLHIADPNSVFLEHFSGGWAFVASEWEGRLAEQMIVFEMHH</sequence>
<accession>A0A9W6N5D2</accession>
<dbReference type="Proteomes" id="UP001143309">
    <property type="component" value="Unassembled WGS sequence"/>
</dbReference>
<gene>
    <name evidence="1" type="ORF">GCM10008174_08300</name>
</gene>
<keyword evidence="2" id="KW-1185">Reference proteome</keyword>
<evidence type="ECO:0000313" key="2">
    <source>
        <dbReference type="Proteomes" id="UP001143309"/>
    </source>
</evidence>
<reference evidence="1" key="2">
    <citation type="submission" date="2023-01" db="EMBL/GenBank/DDBJ databases">
        <authorList>
            <person name="Sun Q."/>
            <person name="Evtushenko L."/>
        </authorList>
    </citation>
    <scope>NUCLEOTIDE SEQUENCE</scope>
    <source>
        <strain evidence="1">VKM B-2748</strain>
    </source>
</reference>
<comment type="caution">
    <text evidence="1">The sequence shown here is derived from an EMBL/GenBank/DDBJ whole genome shotgun (WGS) entry which is preliminary data.</text>
</comment>
<dbReference type="RefSeq" id="WP_271199575.1">
    <property type="nucleotide sequence ID" value="NZ_BSFL01000001.1"/>
</dbReference>
<name>A0A9W6N5D2_9HYPH</name>
<dbReference type="EMBL" id="BSFL01000001">
    <property type="protein sequence ID" value="GLK79089.1"/>
    <property type="molecule type" value="Genomic_DNA"/>
</dbReference>
<organism evidence="1 2">
    <name type="scientific">Methylopila turkensis</name>
    <dbReference type="NCBI Taxonomy" id="1437816"/>
    <lineage>
        <taxon>Bacteria</taxon>
        <taxon>Pseudomonadati</taxon>
        <taxon>Pseudomonadota</taxon>
        <taxon>Alphaproteobacteria</taxon>
        <taxon>Hyphomicrobiales</taxon>
        <taxon>Methylopilaceae</taxon>
        <taxon>Methylopila</taxon>
    </lineage>
</organism>